<gene>
    <name evidence="1" type="ORF">CHARACLAT_011627</name>
</gene>
<dbReference type="EMBL" id="JAHUTJ010000778">
    <property type="protein sequence ID" value="MED6264134.1"/>
    <property type="molecule type" value="Genomic_DNA"/>
</dbReference>
<comment type="caution">
    <text evidence="1">The sequence shown here is derived from an EMBL/GenBank/DDBJ whole genome shotgun (WGS) entry which is preliminary data.</text>
</comment>
<keyword evidence="2" id="KW-1185">Reference proteome</keyword>
<reference evidence="1 2" key="1">
    <citation type="submission" date="2021-06" db="EMBL/GenBank/DDBJ databases">
        <authorList>
            <person name="Palmer J.M."/>
        </authorList>
    </citation>
    <scope>NUCLEOTIDE SEQUENCE [LARGE SCALE GENOMIC DNA]</scope>
    <source>
        <strain evidence="1 2">CL_MEX2019</strain>
        <tissue evidence="1">Muscle</tissue>
    </source>
</reference>
<protein>
    <submittedName>
        <fullName evidence="1">Uncharacterized protein</fullName>
    </submittedName>
</protein>
<name>A0ABU7CQN2_9TELE</name>
<evidence type="ECO:0000313" key="2">
    <source>
        <dbReference type="Proteomes" id="UP001352852"/>
    </source>
</evidence>
<evidence type="ECO:0000313" key="1">
    <source>
        <dbReference type="EMBL" id="MED6264134.1"/>
    </source>
</evidence>
<proteinExistence type="predicted"/>
<sequence>MSSEVVTEVRGLEGETLLIYVGSQGVPYQKEYEEFWFRGFTDKFCSAEHNAEAEEGTAAAGCRGAQAAFKHQHSFIFYFYLSKSSHDPVETRFYRMRSVSRRLSKGRSDGGLFKSKA</sequence>
<organism evidence="1 2">
    <name type="scientific">Characodon lateralis</name>
    <dbReference type="NCBI Taxonomy" id="208331"/>
    <lineage>
        <taxon>Eukaryota</taxon>
        <taxon>Metazoa</taxon>
        <taxon>Chordata</taxon>
        <taxon>Craniata</taxon>
        <taxon>Vertebrata</taxon>
        <taxon>Euteleostomi</taxon>
        <taxon>Actinopterygii</taxon>
        <taxon>Neopterygii</taxon>
        <taxon>Teleostei</taxon>
        <taxon>Neoteleostei</taxon>
        <taxon>Acanthomorphata</taxon>
        <taxon>Ovalentaria</taxon>
        <taxon>Atherinomorphae</taxon>
        <taxon>Cyprinodontiformes</taxon>
        <taxon>Goodeidae</taxon>
        <taxon>Characodon</taxon>
    </lineage>
</organism>
<accession>A0ABU7CQN2</accession>
<dbReference type="Proteomes" id="UP001352852">
    <property type="component" value="Unassembled WGS sequence"/>
</dbReference>